<evidence type="ECO:0000259" key="1">
    <source>
        <dbReference type="Pfam" id="PF13280"/>
    </source>
</evidence>
<dbReference type="PROSITE" id="PS52050">
    <property type="entry name" value="WYL"/>
    <property type="match status" value="1"/>
</dbReference>
<organism evidence="3 4">
    <name type="scientific">Aciduricibacillus chroicocephali</name>
    <dbReference type="NCBI Taxonomy" id="3054939"/>
    <lineage>
        <taxon>Bacteria</taxon>
        <taxon>Bacillati</taxon>
        <taxon>Bacillota</taxon>
        <taxon>Bacilli</taxon>
        <taxon>Bacillales</taxon>
        <taxon>Bacillaceae</taxon>
        <taxon>Aciduricibacillus</taxon>
    </lineage>
</organism>
<dbReference type="RefSeq" id="WP_348027216.1">
    <property type="nucleotide sequence ID" value="NZ_CP129113.1"/>
</dbReference>
<dbReference type="InterPro" id="IPR026881">
    <property type="entry name" value="WYL_dom"/>
</dbReference>
<dbReference type="Pfam" id="PF25583">
    <property type="entry name" value="WCX"/>
    <property type="match status" value="1"/>
</dbReference>
<dbReference type="PANTHER" id="PTHR34580">
    <property type="match status" value="1"/>
</dbReference>
<feature type="domain" description="WYL" evidence="1">
    <location>
        <begin position="145"/>
        <end position="211"/>
    </location>
</feature>
<dbReference type="Proteomes" id="UP001180087">
    <property type="component" value="Chromosome"/>
</dbReference>
<proteinExistence type="predicted"/>
<reference evidence="3" key="1">
    <citation type="submission" date="2023-06" db="EMBL/GenBank/DDBJ databases">
        <title>A Treasure from Seagulls: Isolation and Description of Aciduricobacillus qingdaonensis gen. nov., sp. nov., a Rare Obligately Uric Acid-utilizing Member in the Family Bacillaceae.</title>
        <authorList>
            <person name="Liu W."/>
            <person name="Wang B."/>
        </authorList>
    </citation>
    <scope>NUCLEOTIDE SEQUENCE</scope>
    <source>
        <strain evidence="3">44XB</strain>
    </source>
</reference>
<dbReference type="InterPro" id="IPR057727">
    <property type="entry name" value="WCX_dom"/>
</dbReference>
<gene>
    <name evidence="3" type="ORF">QR721_11825</name>
</gene>
<dbReference type="InterPro" id="IPR051534">
    <property type="entry name" value="CBASS_pafABC_assoc_protein"/>
</dbReference>
<dbReference type="PANTHER" id="PTHR34580:SF1">
    <property type="entry name" value="PROTEIN PAFC"/>
    <property type="match status" value="1"/>
</dbReference>
<evidence type="ECO:0000313" key="3">
    <source>
        <dbReference type="EMBL" id="WLV24315.1"/>
    </source>
</evidence>
<protein>
    <submittedName>
        <fullName evidence="3">WYL domain-containing protein</fullName>
    </submittedName>
</protein>
<evidence type="ECO:0000313" key="4">
    <source>
        <dbReference type="Proteomes" id="UP001180087"/>
    </source>
</evidence>
<keyword evidence="4" id="KW-1185">Reference proteome</keyword>
<evidence type="ECO:0000259" key="2">
    <source>
        <dbReference type="Pfam" id="PF25583"/>
    </source>
</evidence>
<dbReference type="Pfam" id="PF13280">
    <property type="entry name" value="WYL"/>
    <property type="match status" value="1"/>
</dbReference>
<dbReference type="EMBL" id="CP129113">
    <property type="protein sequence ID" value="WLV24315.1"/>
    <property type="molecule type" value="Genomic_DNA"/>
</dbReference>
<name>A0ABY9KU13_9BACI</name>
<accession>A0ABY9KU13</accession>
<sequence>MVQSNQRRLLLLRKLIDEETDYENKISIQEIIERLKASLPQMKMDARTIRADLQALDATAFSIYSEKGKFGKLLYSRGERLFSNTELRILLDTVFAANFLPQKEKQRIVGKLKTLVSRPMARTLPDVLLDKNGPSWLFDRVQLQVQTLQNAMNGNRQIQFVYRKLEEKENVKSFAPYVLTWQDDFCYLVGKCIDTGTLQHFRVDCLTSIEILEETFEKDKFNLQLYTEQHFLRFSREGTEVEIRFAAHLYPKLIDEFGPSVSIEREKDGEIIVRLHTLRQDLLKSWILEWGGEAEVLKPESLRNAIKKEIADMQAIYKD</sequence>
<feature type="domain" description="WCX" evidence="2">
    <location>
        <begin position="239"/>
        <end position="313"/>
    </location>
</feature>